<dbReference type="GO" id="GO:0055085">
    <property type="term" value="P:transmembrane transport"/>
    <property type="evidence" value="ECO:0007669"/>
    <property type="project" value="InterPro"/>
</dbReference>
<comment type="subcellular location">
    <subcellularLocation>
        <location evidence="1">Membrane</location>
        <topology evidence="1">Multi-pass membrane protein</topology>
    </subcellularLocation>
</comment>
<dbReference type="AlphaFoldDB" id="A0A2J8Y2D2"/>
<protein>
    <submittedName>
        <fullName evidence="6">SLC26A11 isoform 17</fullName>
    </submittedName>
</protein>
<evidence type="ECO:0000256" key="3">
    <source>
        <dbReference type="ARBA" id="ARBA00022989"/>
    </source>
</evidence>
<dbReference type="Pfam" id="PF00916">
    <property type="entry name" value="Sulfate_transp"/>
    <property type="match status" value="1"/>
</dbReference>
<gene>
    <name evidence="6" type="ORF">CR201_G0021565</name>
</gene>
<evidence type="ECO:0000256" key="1">
    <source>
        <dbReference type="ARBA" id="ARBA00004141"/>
    </source>
</evidence>
<reference evidence="6" key="1">
    <citation type="submission" date="2017-12" db="EMBL/GenBank/DDBJ databases">
        <title>High-resolution comparative analysis of great ape genomes.</title>
        <authorList>
            <person name="Pollen A."/>
            <person name="Hastie A."/>
            <person name="Hormozdiari F."/>
            <person name="Dougherty M."/>
            <person name="Liu R."/>
            <person name="Chaisson M."/>
            <person name="Hoppe E."/>
            <person name="Hill C."/>
            <person name="Pang A."/>
            <person name="Hillier L."/>
            <person name="Baker C."/>
            <person name="Armstrong J."/>
            <person name="Shendure J."/>
            <person name="Paten B."/>
            <person name="Wilson R."/>
            <person name="Chao H."/>
            <person name="Schneider V."/>
            <person name="Ventura M."/>
            <person name="Kronenberg Z."/>
            <person name="Murali S."/>
            <person name="Gordon D."/>
            <person name="Cantsilieris S."/>
            <person name="Munson K."/>
            <person name="Nelson B."/>
            <person name="Raja A."/>
            <person name="Underwood J."/>
            <person name="Diekhans M."/>
            <person name="Fiddes I."/>
            <person name="Haussler D."/>
            <person name="Eichler E."/>
        </authorList>
    </citation>
    <scope>NUCLEOTIDE SEQUENCE [LARGE SCALE GENOMIC DNA]</scope>
    <source>
        <strain evidence="6">Susie</strain>
    </source>
</reference>
<sequence>LLLLVLKLMRDHMPPVHPEMPPGVRLSRGLVWAATTARNALVVSFAALVAYSFEVTGYQPFILTGETAEGLPPVRIPPFSVTTANGTISFTEMVQGCFCFGLQLRMNLLCSSQHLAPLQTRRHILQLTSTCSCYLWGGDMGAGLAVVPLMGLLESIAVAKAFASQNNYRIDANQELLAIGLTNILGSLVSSYPVTG</sequence>
<feature type="domain" description="SLC26A/SulP transporter" evidence="5">
    <location>
        <begin position="144"/>
        <end position="196"/>
    </location>
</feature>
<accession>A0A2J8Y2D2</accession>
<feature type="non-terminal residue" evidence="6">
    <location>
        <position position="196"/>
    </location>
</feature>
<dbReference type="EMBL" id="NDHI03003284">
    <property type="protein sequence ID" value="PNJ88403.1"/>
    <property type="molecule type" value="Genomic_DNA"/>
</dbReference>
<comment type="caution">
    <text evidence="6">The sequence shown here is derived from an EMBL/GenBank/DDBJ whole genome shotgun (WGS) entry which is preliminary data.</text>
</comment>
<dbReference type="GO" id="GO:0016020">
    <property type="term" value="C:membrane"/>
    <property type="evidence" value="ECO:0007669"/>
    <property type="project" value="UniProtKB-SubCell"/>
</dbReference>
<evidence type="ECO:0000313" key="6">
    <source>
        <dbReference type="EMBL" id="PNJ88403.1"/>
    </source>
</evidence>
<keyword evidence="2" id="KW-0812">Transmembrane</keyword>
<dbReference type="PANTHER" id="PTHR11814">
    <property type="entry name" value="SULFATE TRANSPORTER"/>
    <property type="match status" value="1"/>
</dbReference>
<organism evidence="6">
    <name type="scientific">Pongo abelii</name>
    <name type="common">Sumatran orangutan</name>
    <name type="synonym">Pongo pygmaeus abelii</name>
    <dbReference type="NCBI Taxonomy" id="9601"/>
    <lineage>
        <taxon>Eukaryota</taxon>
        <taxon>Metazoa</taxon>
        <taxon>Chordata</taxon>
        <taxon>Craniata</taxon>
        <taxon>Vertebrata</taxon>
        <taxon>Euteleostomi</taxon>
        <taxon>Mammalia</taxon>
        <taxon>Eutheria</taxon>
        <taxon>Euarchontoglires</taxon>
        <taxon>Primates</taxon>
        <taxon>Haplorrhini</taxon>
        <taxon>Catarrhini</taxon>
        <taxon>Hominidae</taxon>
        <taxon>Pongo</taxon>
    </lineage>
</organism>
<evidence type="ECO:0000256" key="2">
    <source>
        <dbReference type="ARBA" id="ARBA00022692"/>
    </source>
</evidence>
<keyword evidence="3" id="KW-1133">Transmembrane helix</keyword>
<evidence type="ECO:0000256" key="4">
    <source>
        <dbReference type="ARBA" id="ARBA00023136"/>
    </source>
</evidence>
<evidence type="ECO:0000259" key="5">
    <source>
        <dbReference type="Pfam" id="PF00916"/>
    </source>
</evidence>
<dbReference type="InterPro" id="IPR011547">
    <property type="entry name" value="SLC26A/SulP_dom"/>
</dbReference>
<dbReference type="InterPro" id="IPR001902">
    <property type="entry name" value="SLC26A/SulP_fam"/>
</dbReference>
<proteinExistence type="predicted"/>
<feature type="non-terminal residue" evidence="6">
    <location>
        <position position="1"/>
    </location>
</feature>
<keyword evidence="4" id="KW-0472">Membrane</keyword>
<name>A0A2J8Y2D2_PONAB</name>